<dbReference type="eggNOG" id="COG4731">
    <property type="taxonomic scope" value="Bacteria"/>
</dbReference>
<dbReference type="PANTHER" id="PTHR36919:SF3">
    <property type="entry name" value="BLL5882 PROTEIN"/>
    <property type="match status" value="1"/>
</dbReference>
<protein>
    <submittedName>
        <fullName evidence="1">Uncharacterized protein</fullName>
    </submittedName>
</protein>
<dbReference type="Proteomes" id="UP000069030">
    <property type="component" value="Chromosome"/>
</dbReference>
<dbReference type="PANTHER" id="PTHR36919">
    <property type="entry name" value="BLR1215 PROTEIN"/>
    <property type="match status" value="1"/>
</dbReference>
<dbReference type="RefSeq" id="WP_006260238.1">
    <property type="nucleotide sequence ID" value="NZ_BCMQ01000007.1"/>
</dbReference>
<dbReference type="KEGG" id="mod:AS202_01550"/>
<accession>A0A0S7E9B7</accession>
<dbReference type="Pfam" id="PF09917">
    <property type="entry name" value="DUF2147"/>
    <property type="match status" value="1"/>
</dbReference>
<reference evidence="1 2" key="1">
    <citation type="journal article" date="2016" name="J. Zhejiang Univ. Sci. B">
        <title>Antibiotic resistance mechanisms of Myroides sp.</title>
        <authorList>
            <person name="Hu S."/>
            <person name="Yuan S."/>
            <person name="Qu H."/>
            <person name="Jiang T."/>
            <person name="Zhou Y."/>
            <person name="Wang M."/>
            <person name="Ming D."/>
        </authorList>
    </citation>
    <scope>NUCLEOTIDE SEQUENCE [LARGE SCALE GENOMIC DNA]</scope>
    <source>
        <strain evidence="1 2">PR63039</strain>
    </source>
</reference>
<name>A0A0S7E9B7_9FLAO</name>
<dbReference type="AlphaFoldDB" id="A0A0S7E9B7"/>
<proteinExistence type="predicted"/>
<dbReference type="InterPro" id="IPR019223">
    <property type="entry name" value="DUF2147"/>
</dbReference>
<gene>
    <name evidence="1" type="ORF">AS202_01550</name>
</gene>
<organism evidence="1 2">
    <name type="scientific">Myroides odoratimimus</name>
    <dbReference type="NCBI Taxonomy" id="76832"/>
    <lineage>
        <taxon>Bacteria</taxon>
        <taxon>Pseudomonadati</taxon>
        <taxon>Bacteroidota</taxon>
        <taxon>Flavobacteriia</taxon>
        <taxon>Flavobacteriales</taxon>
        <taxon>Flavobacteriaceae</taxon>
        <taxon>Myroides</taxon>
    </lineage>
</organism>
<evidence type="ECO:0000313" key="1">
    <source>
        <dbReference type="EMBL" id="ALU24933.1"/>
    </source>
</evidence>
<sequence>MRNFLTTIVLVLAVSLSAHAQSIVGKWKTIDDSTGKEKSIVEIYEKDGKYYGQVKKLLNPSKPNPKCDNCEGDEKGKPIEGLVIIKDLQKKGNEYTGGKITDPESGKQYKCTVKLNGKDKLDVRGYIGLSLIGRTQTWKKAD</sequence>
<dbReference type="Gene3D" id="2.40.128.520">
    <property type="match status" value="1"/>
</dbReference>
<dbReference type="EMBL" id="CP013690">
    <property type="protein sequence ID" value="ALU24933.1"/>
    <property type="molecule type" value="Genomic_DNA"/>
</dbReference>
<evidence type="ECO:0000313" key="2">
    <source>
        <dbReference type="Proteomes" id="UP000069030"/>
    </source>
</evidence>